<evidence type="ECO:0000256" key="1">
    <source>
        <dbReference type="SAM" id="Phobius"/>
    </source>
</evidence>
<name>Q5DE37_SCHJA</name>
<protein>
    <submittedName>
        <fullName evidence="2">SJCHGC06908 protein</fullName>
    </submittedName>
</protein>
<proteinExistence type="evidence at transcript level"/>
<sequence length="112" mass="13270">MHNCFNQHLHTHTHTLINAAQFTSTQLEYIIDLHILKHAFTALYLSFRSLIPYNYFLFRTILHVVLSSCLFFIVAFYKIDVICTYFIILEVVHHFEASRCICKFNCINLKVL</sequence>
<keyword evidence="1" id="KW-0472">Membrane</keyword>
<keyword evidence="1" id="KW-1133">Transmembrane helix</keyword>
<feature type="transmembrane region" description="Helical" evidence="1">
    <location>
        <begin position="56"/>
        <end position="77"/>
    </location>
</feature>
<evidence type="ECO:0000313" key="2">
    <source>
        <dbReference type="EMBL" id="AAW25919.1"/>
    </source>
</evidence>
<reference evidence="2" key="2">
    <citation type="journal article" date="2006" name="PLoS Pathog.">
        <title>New perspectives on host-parasite interplay by comparative transcriptomic and proteomic analyses of Schistosoma japonicum.</title>
        <authorList>
            <person name="Liu F."/>
            <person name="Lu J."/>
            <person name="Hu W."/>
            <person name="Wang S.Y."/>
            <person name="Cui S.J."/>
            <person name="Chi M."/>
            <person name="Yan Q."/>
            <person name="Wang X.R."/>
            <person name="Song H.D."/>
            <person name="Xu X.N."/>
            <person name="Wang J.J."/>
            <person name="Zhang X.L."/>
            <person name="Zhang X."/>
            <person name="Wang Z.Q."/>
            <person name="Xue C.L."/>
            <person name="Brindley P.J."/>
            <person name="McManus D.P."/>
            <person name="Yang P.Y."/>
            <person name="Feng Z."/>
            <person name="Chen Z."/>
            <person name="Han Z.G."/>
        </authorList>
    </citation>
    <scope>NUCLEOTIDE SEQUENCE</scope>
</reference>
<dbReference type="EMBL" id="AY814187">
    <property type="protein sequence ID" value="AAW25919.1"/>
    <property type="molecule type" value="mRNA"/>
</dbReference>
<organism evidence="2">
    <name type="scientific">Schistosoma japonicum</name>
    <name type="common">Blood fluke</name>
    <dbReference type="NCBI Taxonomy" id="6182"/>
    <lineage>
        <taxon>Eukaryota</taxon>
        <taxon>Metazoa</taxon>
        <taxon>Spiralia</taxon>
        <taxon>Lophotrochozoa</taxon>
        <taxon>Platyhelminthes</taxon>
        <taxon>Trematoda</taxon>
        <taxon>Digenea</taxon>
        <taxon>Strigeidida</taxon>
        <taxon>Schistosomatoidea</taxon>
        <taxon>Schistosomatidae</taxon>
        <taxon>Schistosoma</taxon>
    </lineage>
</organism>
<dbReference type="AlphaFoldDB" id="Q5DE37"/>
<reference evidence="2" key="1">
    <citation type="submission" date="2004-11" db="EMBL/GenBank/DDBJ databases">
        <title>The full-length cDNA sequences of Schistosoma japonicum genes.</title>
        <authorList>
            <person name="Han Z."/>
        </authorList>
    </citation>
    <scope>NUCLEOTIDE SEQUENCE</scope>
</reference>
<keyword evidence="1" id="KW-0812">Transmembrane</keyword>
<accession>Q5DE37</accession>